<dbReference type="Pfam" id="PF04055">
    <property type="entry name" value="Radical_SAM"/>
    <property type="match status" value="1"/>
</dbReference>
<reference evidence="10" key="1">
    <citation type="submission" date="2020-03" db="EMBL/GenBank/DDBJ databases">
        <title>The deep terrestrial virosphere.</title>
        <authorList>
            <person name="Holmfeldt K."/>
            <person name="Nilsson E."/>
            <person name="Simone D."/>
            <person name="Lopez-Fernandez M."/>
            <person name="Wu X."/>
            <person name="de Brujin I."/>
            <person name="Lundin D."/>
            <person name="Andersson A."/>
            <person name="Bertilsson S."/>
            <person name="Dopson M."/>
        </authorList>
    </citation>
    <scope>NUCLEOTIDE SEQUENCE</scope>
    <source>
        <strain evidence="10">MM415B02178</strain>
    </source>
</reference>
<dbReference type="SFLD" id="SFLDG01123">
    <property type="entry name" value="methyltransferase_(Class_B)"/>
    <property type="match status" value="1"/>
</dbReference>
<dbReference type="GO" id="GO:0031419">
    <property type="term" value="F:cobalamin binding"/>
    <property type="evidence" value="ECO:0007669"/>
    <property type="project" value="InterPro"/>
</dbReference>
<dbReference type="InterPro" id="IPR023404">
    <property type="entry name" value="rSAM_horseshoe"/>
</dbReference>
<accession>A0A6M3KWX0</accession>
<dbReference type="PROSITE" id="PS51918">
    <property type="entry name" value="RADICAL_SAM"/>
    <property type="match status" value="1"/>
</dbReference>
<sequence length="450" mass="50501">MNITLINPRLRSWSPTVVPPLGLAYIATSLEDKGHKVKIVDMNSTKVSDSELVEIGESSDVVGVTGMVTEYEQVKRITMLVKRYGSKKTKNMVVVGGALATTFPDELMAFPQVDCVVVGEGEKAVLKAISGDEKLVQMSYVNDLDGVAFPARHLLDMSKYNTQFHDFESKGIMATTMVTSRGCPYSCTFCYKDMWGHKWRGRSPQNIVDEMDSIHKDYDISGFIFNDDTFVLDKNRVIKFCELMRLRNYKWMCNGRVNLMSPSLLEAVASSGCVEIAYGIESGSQEMLDLIKKNITLDEIRMVVGWTKSLGMRVNGYFILGLPGETKESIKKTIDFAEELGLDFYGFSLATPMPNTEMYKYAMENGYINSEYALSLNDWAFKVNVNMTIDCSDKELQDFKSNAFAKFTVNKVGIIYLIKRGIEVLKGIQGIGELKSLVAKVFKIASRGWR</sequence>
<dbReference type="SFLD" id="SFLDG01082">
    <property type="entry name" value="B12-binding_domain_containing"/>
    <property type="match status" value="1"/>
</dbReference>
<evidence type="ECO:0000256" key="5">
    <source>
        <dbReference type="ARBA" id="ARBA00022723"/>
    </source>
</evidence>
<dbReference type="GO" id="GO:0051539">
    <property type="term" value="F:4 iron, 4 sulfur cluster binding"/>
    <property type="evidence" value="ECO:0007669"/>
    <property type="project" value="UniProtKB-KW"/>
</dbReference>
<dbReference type="PANTHER" id="PTHR43409:SF7">
    <property type="entry name" value="BLL1977 PROTEIN"/>
    <property type="match status" value="1"/>
</dbReference>
<dbReference type="Gene3D" id="3.40.50.280">
    <property type="entry name" value="Cobalamin-binding domain"/>
    <property type="match status" value="1"/>
</dbReference>
<evidence type="ECO:0000256" key="4">
    <source>
        <dbReference type="ARBA" id="ARBA00022691"/>
    </source>
</evidence>
<evidence type="ECO:0000259" key="8">
    <source>
        <dbReference type="PROSITE" id="PS51332"/>
    </source>
</evidence>
<dbReference type="SFLD" id="SFLDS00029">
    <property type="entry name" value="Radical_SAM"/>
    <property type="match status" value="1"/>
</dbReference>
<evidence type="ECO:0000256" key="3">
    <source>
        <dbReference type="ARBA" id="ARBA00022679"/>
    </source>
</evidence>
<keyword evidence="6" id="KW-0408">Iron</keyword>
<dbReference type="InterPro" id="IPR006158">
    <property type="entry name" value="Cobalamin-bd"/>
</dbReference>
<evidence type="ECO:0000256" key="6">
    <source>
        <dbReference type="ARBA" id="ARBA00023004"/>
    </source>
</evidence>
<dbReference type="InterPro" id="IPR058240">
    <property type="entry name" value="rSAM_sf"/>
</dbReference>
<comment type="cofactor">
    <cofactor evidence="1">
        <name>[4Fe-4S] cluster</name>
        <dbReference type="ChEBI" id="CHEBI:49883"/>
    </cofactor>
</comment>
<dbReference type="PANTHER" id="PTHR43409">
    <property type="entry name" value="ANAEROBIC MAGNESIUM-PROTOPORPHYRIN IX MONOMETHYL ESTER CYCLASE-RELATED"/>
    <property type="match status" value="1"/>
</dbReference>
<keyword evidence="4" id="KW-0949">S-adenosyl-L-methionine</keyword>
<keyword evidence="3" id="KW-0808">Transferase</keyword>
<dbReference type="PROSITE" id="PS51332">
    <property type="entry name" value="B12_BINDING"/>
    <property type="match status" value="1"/>
</dbReference>
<organism evidence="10">
    <name type="scientific">viral metagenome</name>
    <dbReference type="NCBI Taxonomy" id="1070528"/>
    <lineage>
        <taxon>unclassified sequences</taxon>
        <taxon>metagenomes</taxon>
        <taxon>organismal metagenomes</taxon>
    </lineage>
</organism>
<dbReference type="EMBL" id="MT142593">
    <property type="protein sequence ID" value="QJA85748.1"/>
    <property type="molecule type" value="Genomic_DNA"/>
</dbReference>
<dbReference type="AlphaFoldDB" id="A0A6M3KWX0"/>
<evidence type="ECO:0000256" key="1">
    <source>
        <dbReference type="ARBA" id="ARBA00001966"/>
    </source>
</evidence>
<dbReference type="InterPro" id="IPR006638">
    <property type="entry name" value="Elp3/MiaA/NifB-like_rSAM"/>
</dbReference>
<dbReference type="InterPro" id="IPR051198">
    <property type="entry name" value="BchE-like"/>
</dbReference>
<dbReference type="InterPro" id="IPR007197">
    <property type="entry name" value="rSAM"/>
</dbReference>
<keyword evidence="2" id="KW-0489">Methyltransferase</keyword>
<evidence type="ECO:0000259" key="9">
    <source>
        <dbReference type="PROSITE" id="PS51918"/>
    </source>
</evidence>
<dbReference type="SMART" id="SM00729">
    <property type="entry name" value="Elp3"/>
    <property type="match status" value="1"/>
</dbReference>
<evidence type="ECO:0000256" key="2">
    <source>
        <dbReference type="ARBA" id="ARBA00022603"/>
    </source>
</evidence>
<dbReference type="GO" id="GO:0005829">
    <property type="term" value="C:cytosol"/>
    <property type="evidence" value="ECO:0007669"/>
    <property type="project" value="TreeGrafter"/>
</dbReference>
<dbReference type="CDD" id="cd02068">
    <property type="entry name" value="radical_SAM_B12_BD"/>
    <property type="match status" value="1"/>
</dbReference>
<proteinExistence type="predicted"/>
<dbReference type="Pfam" id="PF02310">
    <property type="entry name" value="B12-binding"/>
    <property type="match status" value="1"/>
</dbReference>
<protein>
    <submittedName>
        <fullName evidence="10">Putative vitamin B12-binding domain containing protein</fullName>
    </submittedName>
</protein>
<dbReference type="CDD" id="cd01335">
    <property type="entry name" value="Radical_SAM"/>
    <property type="match status" value="1"/>
</dbReference>
<feature type="domain" description="B12-binding" evidence="8">
    <location>
        <begin position="2"/>
        <end position="139"/>
    </location>
</feature>
<gene>
    <name evidence="10" type="ORF">MM415B02178_0004</name>
</gene>
<dbReference type="GO" id="GO:0046872">
    <property type="term" value="F:metal ion binding"/>
    <property type="evidence" value="ECO:0007669"/>
    <property type="project" value="UniProtKB-KW"/>
</dbReference>
<feature type="domain" description="Radical SAM core" evidence="9">
    <location>
        <begin position="169"/>
        <end position="392"/>
    </location>
</feature>
<name>A0A6M3KWX0_9ZZZZ</name>
<dbReference type="SUPFAM" id="SSF102114">
    <property type="entry name" value="Radical SAM enzymes"/>
    <property type="match status" value="1"/>
</dbReference>
<dbReference type="GO" id="GO:0003824">
    <property type="term" value="F:catalytic activity"/>
    <property type="evidence" value="ECO:0007669"/>
    <property type="project" value="InterPro"/>
</dbReference>
<keyword evidence="7" id="KW-0411">Iron-sulfur</keyword>
<dbReference type="InterPro" id="IPR034466">
    <property type="entry name" value="Methyltransferase_Class_B"/>
</dbReference>
<keyword evidence="5" id="KW-0479">Metal-binding</keyword>
<evidence type="ECO:0000256" key="7">
    <source>
        <dbReference type="ARBA" id="ARBA00023014"/>
    </source>
</evidence>
<evidence type="ECO:0000313" key="10">
    <source>
        <dbReference type="EMBL" id="QJA85748.1"/>
    </source>
</evidence>
<dbReference type="Gene3D" id="3.80.30.20">
    <property type="entry name" value="tm_1862 like domain"/>
    <property type="match status" value="1"/>
</dbReference>